<dbReference type="Proteomes" id="UP000550729">
    <property type="component" value="Unassembled WGS sequence"/>
</dbReference>
<dbReference type="InterPro" id="IPR041650">
    <property type="entry name" value="HEPN_Swt1"/>
</dbReference>
<keyword evidence="4" id="KW-1185">Reference proteome</keyword>
<dbReference type="GO" id="GO:0005524">
    <property type="term" value="F:ATP binding"/>
    <property type="evidence" value="ECO:0007669"/>
    <property type="project" value="UniProtKB-KW"/>
</dbReference>
<reference evidence="3 4" key="1">
    <citation type="submission" date="2020-04" db="EMBL/GenBank/DDBJ databases">
        <title>Gordonia sp. nov. TBRC 11910.</title>
        <authorList>
            <person name="Suriyachadkun C."/>
        </authorList>
    </citation>
    <scope>NUCLEOTIDE SEQUENCE [LARGE SCALE GENOMIC DNA]</scope>
    <source>
        <strain evidence="3 4">TBRC 11910</strain>
    </source>
</reference>
<feature type="domain" description="Swt1-like HEPN" evidence="2">
    <location>
        <begin position="12"/>
        <end position="128"/>
    </location>
</feature>
<dbReference type="Pfam" id="PF04465">
    <property type="entry name" value="DUF499"/>
    <property type="match status" value="1"/>
</dbReference>
<keyword evidence="3" id="KW-0547">Nucleotide-binding</keyword>
<accession>A0A848KTU5</accession>
<dbReference type="Pfam" id="PF18731">
    <property type="entry name" value="HEPN_Swt1"/>
    <property type="match status" value="1"/>
</dbReference>
<dbReference type="RefSeq" id="WP_170194849.1">
    <property type="nucleotide sequence ID" value="NZ_JABBNB010000013.1"/>
</dbReference>
<dbReference type="AlphaFoldDB" id="A0A848KTU5"/>
<evidence type="ECO:0000256" key="1">
    <source>
        <dbReference type="SAM" id="MobiDB-lite"/>
    </source>
</evidence>
<evidence type="ECO:0000259" key="2">
    <source>
        <dbReference type="Pfam" id="PF18731"/>
    </source>
</evidence>
<name>A0A848KTU5_9ACTN</name>
<sequence>MATNNRDRIHTALDLLGPAVNRYLTTTLGPDIGDVAWIDILRTAKDAHPDKEFNPDDPYDGLRMFTDNIPYRFKRGWDPFKKKLSRSEIGYATELLEMRNDFAHSKPFSNDKTQRSLDTCVRFLKAIGAPHDAEQVEKLRNDVMRVAYDREDTSTAKATPSIAVGSDNLPAWREIIAPHPDVQSGNFNAAEFAADLYTVASGQSAGEYGDPAAFFARTYLTAGLRDLIDRNVRRLAGDMNASPVVNLQTNFGGGKTHSMLALWHLASKHPLTDYPDDVAQVAAPLTTIRRPIQRAALVGNMMEPAKPDTRDGRPGIRTMWGELAWQLGGADAYEIVADADRASTNPGAALRELFELYSPAVILIDEWVAYARLLVSAENRPAGDFETQFTFAQTLTEAAKAVAGIQVVISIPASSNASDDEISDEEVGGESGREALRRLKHVVGRTADQWLPASSHESFEIVRRRIFETPDAQAMSQISNVAQRVVEFYRKNSTSFPRDSHTSEYIDRIKRSYPIHPELFDRLYEDWSTLDRFQRTRGVLRMMNQIVGTLWRSNDASPLILPGTIPLDDDKVFTEVTTYLEDQFKPIINADVAGEGSVPFSIDKHNTLFGKRHDAQRLARAVFMGATPTLHTAHKGVDKPRIFLGTAMPGDVPGNFHSALDQLANESTWLYTEAQRYWYDTQANTTRAARDHAANLKPADVWADVEERLKTMRKQSRDNTFGGVHIFPTTSADIPDEQQTRLVVVPMEFTHGARATTSTARDWAADVVEHRGASNRTFKNSLVFLAADAKRAADLEIAVRDYIAWRYVFESSENLGLGGQQTKQAKTRMDRADEIVTARLLETYSWGIYPKQESGQPTYELTVSTTAGSTEDLIERTGKKLDDAIAHSRSSALIRMDLDGPLASAWESGHISVGQLYGYYATYPYLTRLKNRDSLTNGLLSVYNDTTWSTDGFAFADSYDESTGHYVGLILPGHSENPHLVDSALILKPDVALAEQQWLADEWAKRNPTPHPDNGNDEGGQRRVTPPPPPDPDPVRPNTRYFGSVTLNADLPARDFSTIQQEVLQHLSVPGATVEIRLEISATAADGFDEAKQRIVRENGNVLGFDNNDFEKD</sequence>
<gene>
    <name evidence="3" type="ORF">HH308_14085</name>
</gene>
<keyword evidence="3" id="KW-0067">ATP-binding</keyword>
<organism evidence="3 4">
    <name type="scientific">Gordonia asplenii</name>
    <dbReference type="NCBI Taxonomy" id="2725283"/>
    <lineage>
        <taxon>Bacteria</taxon>
        <taxon>Bacillati</taxon>
        <taxon>Actinomycetota</taxon>
        <taxon>Actinomycetes</taxon>
        <taxon>Mycobacteriales</taxon>
        <taxon>Gordoniaceae</taxon>
        <taxon>Gordonia</taxon>
    </lineage>
</organism>
<dbReference type="InterPro" id="IPR007555">
    <property type="entry name" value="DUF499"/>
</dbReference>
<protein>
    <submittedName>
        <fullName evidence="3">ATP-binding protein</fullName>
    </submittedName>
</protein>
<dbReference type="EMBL" id="JABBNB010000013">
    <property type="protein sequence ID" value="NMO02344.1"/>
    <property type="molecule type" value="Genomic_DNA"/>
</dbReference>
<proteinExistence type="predicted"/>
<comment type="caution">
    <text evidence="3">The sequence shown here is derived from an EMBL/GenBank/DDBJ whole genome shotgun (WGS) entry which is preliminary data.</text>
</comment>
<feature type="region of interest" description="Disordered" evidence="1">
    <location>
        <begin position="1004"/>
        <end position="1039"/>
    </location>
</feature>
<evidence type="ECO:0000313" key="3">
    <source>
        <dbReference type="EMBL" id="NMO02344.1"/>
    </source>
</evidence>
<evidence type="ECO:0000313" key="4">
    <source>
        <dbReference type="Proteomes" id="UP000550729"/>
    </source>
</evidence>